<dbReference type="InterPro" id="IPR025392">
    <property type="entry name" value="DUF4124"/>
</dbReference>
<keyword evidence="2" id="KW-0732">Signal</keyword>
<feature type="chain" id="PRO_5020589175" evidence="2">
    <location>
        <begin position="20"/>
        <end position="139"/>
    </location>
</feature>
<keyword evidence="5" id="KW-1185">Reference proteome</keyword>
<dbReference type="Pfam" id="PF13511">
    <property type="entry name" value="DUF4124"/>
    <property type="match status" value="1"/>
</dbReference>
<evidence type="ECO:0000313" key="4">
    <source>
        <dbReference type="EMBL" id="TDK30013.1"/>
    </source>
</evidence>
<feature type="signal peptide" evidence="2">
    <location>
        <begin position="1"/>
        <end position="19"/>
    </location>
</feature>
<reference evidence="4 5" key="1">
    <citation type="submission" date="2019-03" db="EMBL/GenBank/DDBJ databases">
        <title>Luteimonas zhaokaii sp.nov., isolated from the rectal contents of Plateau pika in Yushu, Qinghai Province, China.</title>
        <authorList>
            <person name="Zhang G."/>
        </authorList>
    </citation>
    <scope>NUCLEOTIDE SEQUENCE [LARGE SCALE GENOMIC DNA]</scope>
    <source>
        <strain evidence="4 5">THG-MD21</strain>
    </source>
</reference>
<dbReference type="Proteomes" id="UP000295543">
    <property type="component" value="Unassembled WGS sequence"/>
</dbReference>
<evidence type="ECO:0000256" key="1">
    <source>
        <dbReference type="SAM" id="MobiDB-lite"/>
    </source>
</evidence>
<evidence type="ECO:0000256" key="2">
    <source>
        <dbReference type="SAM" id="SignalP"/>
    </source>
</evidence>
<dbReference type="OrthoDB" id="7068596at2"/>
<accession>A0A4R5U7H1</accession>
<dbReference type="AlphaFoldDB" id="A0A4R5U7H1"/>
<organism evidence="4 5">
    <name type="scientific">Luteimonas terrae</name>
    <dbReference type="NCBI Taxonomy" id="1530191"/>
    <lineage>
        <taxon>Bacteria</taxon>
        <taxon>Pseudomonadati</taxon>
        <taxon>Pseudomonadota</taxon>
        <taxon>Gammaproteobacteria</taxon>
        <taxon>Lysobacterales</taxon>
        <taxon>Lysobacteraceae</taxon>
        <taxon>Luteimonas</taxon>
    </lineage>
</organism>
<evidence type="ECO:0000259" key="3">
    <source>
        <dbReference type="Pfam" id="PF13511"/>
    </source>
</evidence>
<gene>
    <name evidence="4" type="ORF">E2F49_12485</name>
</gene>
<feature type="domain" description="DUF4124" evidence="3">
    <location>
        <begin position="9"/>
        <end position="63"/>
    </location>
</feature>
<name>A0A4R5U7H1_9GAMM</name>
<dbReference type="EMBL" id="SMTG01000005">
    <property type="protein sequence ID" value="TDK30013.1"/>
    <property type="molecule type" value="Genomic_DNA"/>
</dbReference>
<evidence type="ECO:0000313" key="5">
    <source>
        <dbReference type="Proteomes" id="UP000295543"/>
    </source>
</evidence>
<protein>
    <submittedName>
        <fullName evidence="4">DUF4124 domain-containing protein</fullName>
    </submittedName>
</protein>
<feature type="compositionally biased region" description="Low complexity" evidence="1">
    <location>
        <begin position="66"/>
        <end position="84"/>
    </location>
</feature>
<feature type="compositionally biased region" description="Pro residues" evidence="1">
    <location>
        <begin position="56"/>
        <end position="65"/>
    </location>
</feature>
<comment type="caution">
    <text evidence="4">The sequence shown here is derived from an EMBL/GenBank/DDBJ whole genome shotgun (WGS) entry which is preliminary data.</text>
</comment>
<dbReference type="RefSeq" id="WP_133394205.1">
    <property type="nucleotide sequence ID" value="NZ_SMTG01000005.1"/>
</dbReference>
<sequence>MRRTFVIVLALLAAAPLAASEIYTWKDARGVTHYSETPPPAGTRFEVRRMAGTTPPSTPSTPATPAPAATPAAATAANANASAGGDAGQCDLARKNVAALKAEGAVQQVGADGKPRELSANERTDQLALSEAAVRAYCR</sequence>
<feature type="region of interest" description="Disordered" evidence="1">
    <location>
        <begin position="34"/>
        <end position="87"/>
    </location>
</feature>
<proteinExistence type="predicted"/>